<dbReference type="InterPro" id="IPR036238">
    <property type="entry name" value="Transglutaminase_C_sf"/>
</dbReference>
<evidence type="ECO:0000259" key="2">
    <source>
        <dbReference type="Pfam" id="PF00927"/>
    </source>
</evidence>
<reference evidence="3" key="2">
    <citation type="journal article" date="2015" name="Fish Shellfish Immunol.">
        <title>Early steps in the European eel (Anguilla anguilla)-Vibrio vulnificus interaction in the gills: Role of the RtxA13 toxin.</title>
        <authorList>
            <person name="Callol A."/>
            <person name="Pajuelo D."/>
            <person name="Ebbesson L."/>
            <person name="Teles M."/>
            <person name="MacKenzie S."/>
            <person name="Amaro C."/>
        </authorList>
    </citation>
    <scope>NUCLEOTIDE SEQUENCE</scope>
</reference>
<dbReference type="AlphaFoldDB" id="A0A0E9WWY9"/>
<evidence type="ECO:0000256" key="1">
    <source>
        <dbReference type="ARBA" id="ARBA00005968"/>
    </source>
</evidence>
<feature type="domain" description="Transglutaminase C-terminal" evidence="2">
    <location>
        <begin position="42"/>
        <end position="140"/>
    </location>
</feature>
<evidence type="ECO:0000313" key="3">
    <source>
        <dbReference type="EMBL" id="JAH93948.1"/>
    </source>
</evidence>
<protein>
    <recommendedName>
        <fullName evidence="2">Transglutaminase C-terminal domain-containing protein</fullName>
    </recommendedName>
</protein>
<dbReference type="SUPFAM" id="SSF49309">
    <property type="entry name" value="Transglutaminase, two C-terminal domains"/>
    <property type="match status" value="1"/>
</dbReference>
<dbReference type="PANTHER" id="PTHR11590:SF6">
    <property type="entry name" value="PROTEIN-GLUTAMINE GAMMA-GLUTAMYLTRANSFERASE 2"/>
    <property type="match status" value="1"/>
</dbReference>
<dbReference type="GO" id="GO:0005739">
    <property type="term" value="C:mitochondrion"/>
    <property type="evidence" value="ECO:0007669"/>
    <property type="project" value="TreeGrafter"/>
</dbReference>
<dbReference type="FunFam" id="2.60.40.10:FF:000090">
    <property type="entry name" value="Protein-glutamine gamma-glutamyltransferase 2"/>
    <property type="match status" value="1"/>
</dbReference>
<dbReference type="GO" id="GO:0003810">
    <property type="term" value="F:protein-glutamine gamma-glutamyltransferase activity"/>
    <property type="evidence" value="ECO:0007669"/>
    <property type="project" value="InterPro"/>
</dbReference>
<dbReference type="Gene3D" id="2.60.40.10">
    <property type="entry name" value="Immunoglobulins"/>
    <property type="match status" value="1"/>
</dbReference>
<sequence length="141" mass="15771">MCYGNYNSVITQDAMIRLMAILIDDDTKEMFNKTRTIVLEDPEINIRILGEPKENRQLTAELSLQNPLPEPLMKCTFSVGGANLTDGKTITETVESVGPRETTTVKIRFTPTYVGLRKLVVDFSSDKLSNIKGYKNVIVGK</sequence>
<dbReference type="PANTHER" id="PTHR11590">
    <property type="entry name" value="PROTEIN-GLUTAMINE GAMMA-GLUTAMYLTRANSFERASE"/>
    <property type="match status" value="1"/>
</dbReference>
<dbReference type="EMBL" id="GBXM01014629">
    <property type="protein sequence ID" value="JAH93948.1"/>
    <property type="molecule type" value="Transcribed_RNA"/>
</dbReference>
<accession>A0A0E9WWY9</accession>
<organism evidence="3">
    <name type="scientific">Anguilla anguilla</name>
    <name type="common">European freshwater eel</name>
    <name type="synonym">Muraena anguilla</name>
    <dbReference type="NCBI Taxonomy" id="7936"/>
    <lineage>
        <taxon>Eukaryota</taxon>
        <taxon>Metazoa</taxon>
        <taxon>Chordata</taxon>
        <taxon>Craniata</taxon>
        <taxon>Vertebrata</taxon>
        <taxon>Euteleostomi</taxon>
        <taxon>Actinopterygii</taxon>
        <taxon>Neopterygii</taxon>
        <taxon>Teleostei</taxon>
        <taxon>Anguilliformes</taxon>
        <taxon>Anguillidae</taxon>
        <taxon>Anguilla</taxon>
    </lineage>
</organism>
<proteinExistence type="inferred from homology"/>
<dbReference type="InterPro" id="IPR050779">
    <property type="entry name" value="Transglutaminase"/>
</dbReference>
<name>A0A0E9WWY9_ANGAN</name>
<dbReference type="InterPro" id="IPR013783">
    <property type="entry name" value="Ig-like_fold"/>
</dbReference>
<comment type="similarity">
    <text evidence="1">Belongs to the transglutaminase superfamily. Transglutaminase family.</text>
</comment>
<dbReference type="Pfam" id="PF00927">
    <property type="entry name" value="Transglut_C"/>
    <property type="match status" value="1"/>
</dbReference>
<reference evidence="3" key="1">
    <citation type="submission" date="2014-11" db="EMBL/GenBank/DDBJ databases">
        <authorList>
            <person name="Amaro Gonzalez C."/>
        </authorList>
    </citation>
    <scope>NUCLEOTIDE SEQUENCE</scope>
</reference>
<dbReference type="InterPro" id="IPR008958">
    <property type="entry name" value="Transglutaminase_C"/>
</dbReference>